<dbReference type="GO" id="GO:0005635">
    <property type="term" value="C:nuclear envelope"/>
    <property type="evidence" value="ECO:0007669"/>
    <property type="project" value="TreeGrafter"/>
</dbReference>
<feature type="compositionally biased region" description="Low complexity" evidence="1">
    <location>
        <begin position="959"/>
        <end position="978"/>
    </location>
</feature>
<feature type="region of interest" description="Disordered" evidence="1">
    <location>
        <begin position="547"/>
        <end position="601"/>
    </location>
</feature>
<feature type="compositionally biased region" description="Low complexity" evidence="1">
    <location>
        <begin position="1079"/>
        <end position="1091"/>
    </location>
</feature>
<dbReference type="GO" id="GO:0032366">
    <property type="term" value="P:intracellular sterol transport"/>
    <property type="evidence" value="ECO:0007669"/>
    <property type="project" value="InterPro"/>
</dbReference>
<evidence type="ECO:0000256" key="1">
    <source>
        <dbReference type="SAM" id="MobiDB-lite"/>
    </source>
</evidence>
<feature type="compositionally biased region" description="Basic and acidic residues" evidence="1">
    <location>
        <begin position="728"/>
        <end position="737"/>
    </location>
</feature>
<feature type="signal peptide" evidence="2">
    <location>
        <begin position="1"/>
        <end position="28"/>
    </location>
</feature>
<feature type="region of interest" description="Disordered" evidence="1">
    <location>
        <begin position="1033"/>
        <end position="1091"/>
    </location>
</feature>
<dbReference type="EnsemblPlants" id="OMERI03G33950.1">
    <property type="protein sequence ID" value="OMERI03G33950.1"/>
    <property type="gene ID" value="OMERI03G33950"/>
</dbReference>
<feature type="region of interest" description="Disordered" evidence="1">
    <location>
        <begin position="1406"/>
        <end position="1456"/>
    </location>
</feature>
<feature type="domain" description="MD-2-related lipid-recognition" evidence="3">
    <location>
        <begin position="31"/>
        <end position="145"/>
    </location>
</feature>
<feature type="region of interest" description="Disordered" evidence="1">
    <location>
        <begin position="1358"/>
        <end position="1385"/>
    </location>
</feature>
<dbReference type="PANTHER" id="PTHR33416:SF20">
    <property type="entry name" value="NUCLEAR PORE COMPLEX PROTEIN NUP1"/>
    <property type="match status" value="1"/>
</dbReference>
<feature type="compositionally biased region" description="Polar residues" evidence="1">
    <location>
        <begin position="186"/>
        <end position="202"/>
    </location>
</feature>
<dbReference type="Proteomes" id="UP000008021">
    <property type="component" value="Chromosome 3"/>
</dbReference>
<sequence>MATDRRRFPVFLAAALLTLLLLPASAAATDVEYCRQGRDYPVKVSGVEIVPDPVVSGQPATFKISASTDKSITKGKLVIDVKYFFFHVHSESHNLCEETSCPVTGEFVLAHEQTLPSITPPGSYTLTMRLLDDGNKELTCISFGFSIGLVDPASRLIAGGAARLFSTVFRKRLDPAPAPAPPKSTPHGSDNEPNQGLPESTQTGSKLILEKGKNPTGTSDNKALSEVEHLVEFDRLTDLLRARTVESDLSAPADNLENKNEARNTIDGIGGSTSHGMAADHSIAADDPVCGASSPTELAKQYMNSRYSKENRPNSLRSQVLLKNKAEASNIAYDRRRPGGPFVQELSQFSNENSELPVNGYVTPGLRGRSAIYRMSCSPFFKGPSSSNDINMSPFSSSQTWANSLVSGGRQVLKRRGTELENELGSIGPIRRIRQKSNMMSTFRDARSSPRGNFLPSRTIGSDLTDGGSPIRDSPSSKRLLLGMGQSVEPAEARRNDEDGKISSDNVLAASPQSNKMAEKIFEQLNIIVPSPKEKLSLPQFAAGNASCSMSKQPVRQGNEPNGGSDPSSSQKFQPMDSVKCSLDPELNGSPSSKDKLRKDGSSKLLSHSFKDLGNKDIKSDNVALSSVAATTSSKPGFKMAVFEDLPEFDDDQEAPVPSKNSMGKTEVKTTDKKIDLKKEQKVEPILFKQKVESNSVQKAVSSPVSEKPIASALKDARPLGLFSPNDPENRATHDVPSDNNNGFKFPHVPSGTLLESSVSQVPLASNKDDKLISASSSILGLKQSSTPDSEQTNTASVKTEARLGESVTKPMTLDVTNLEGGNERERTEELHKSSDKVLPSAAPFHFASAASTTASLSNGFSLPSSSKLSNVTPIDKPAVCLAPSTVSTTFAPSSTSPPVSSPIPAIPTFNFGSSTSMVAATKSDSTNTVAKPASSLLFGTGDAIAEAKSTAQDTANKASSNLSTTPISSNISSSPVTSSSAFSSIATFSSSTVAASNDGIASTTSASTAPFTFSSSGNNTFGFNSPAQSAGFSTSVDGSTTQPSATSTIFGSKLPQSEGTMSQPSKSSPVQFSSPFQTVTTTTGASSSGSGSVAFGVGTASTGSGITSFGTGASSSGPSTVSFGLGASSSGTGALSFGAGASSSGTGALSFGAGASSSGTGALSFGAGASSSGTGALSFGAGAGTSSSGPGTVSFGAGTTSSGPGTVPFGVTTSSSGSLFGNSPFGSGTTFSGPGSGFAFSSPSSSAGSSLTMASTSMFSSSSTASSSPAFSNPFGSSSSPPSMFTFGQSASSGGGFSFGAQSSPAFSSQAPVFSFTSASMNSSTPQPAFGMTNANTAFGMGSPGNDQMNVEDSMADDTNQAAPAPAPAPIFGSSPFGQPASSPAAPVFGAPAVPSAGVFQFGGQQGSMQQNAAFPPAGGSLEFQGGNFSLGSGGGGGDKSSRRVIKVKRNPKKR</sequence>
<dbReference type="Gene3D" id="2.60.40.770">
    <property type="match status" value="1"/>
</dbReference>
<dbReference type="GO" id="GO:0071763">
    <property type="term" value="P:nuclear membrane organization"/>
    <property type="evidence" value="ECO:0007669"/>
    <property type="project" value="TreeGrafter"/>
</dbReference>
<dbReference type="Gramene" id="OMERI03G33950.1">
    <property type="protein sequence ID" value="OMERI03G33950.1"/>
    <property type="gene ID" value="OMERI03G33950"/>
</dbReference>
<dbReference type="InterPro" id="IPR014756">
    <property type="entry name" value="Ig_E-set"/>
</dbReference>
<dbReference type="SMART" id="SM00737">
    <property type="entry name" value="ML"/>
    <property type="match status" value="1"/>
</dbReference>
<evidence type="ECO:0000256" key="2">
    <source>
        <dbReference type="SAM" id="SignalP"/>
    </source>
</evidence>
<dbReference type="InterPro" id="IPR011049">
    <property type="entry name" value="Serralysin-like_metalloprot_C"/>
</dbReference>
<feature type="compositionally biased region" description="Polar residues" evidence="1">
    <location>
        <begin position="781"/>
        <end position="798"/>
    </location>
</feature>
<protein>
    <recommendedName>
        <fullName evidence="3">MD-2-related lipid-recognition domain-containing protein</fullName>
    </recommendedName>
</protein>
<dbReference type="InterPro" id="IPR033917">
    <property type="entry name" value="ML_PG-PI_TP"/>
</dbReference>
<feature type="compositionally biased region" description="Basic residues" evidence="1">
    <location>
        <begin position="1444"/>
        <end position="1456"/>
    </location>
</feature>
<dbReference type="SUPFAM" id="SSF81296">
    <property type="entry name" value="E set domains"/>
    <property type="match status" value="1"/>
</dbReference>
<dbReference type="Gene3D" id="2.150.10.10">
    <property type="entry name" value="Serralysin-like metalloprotease, C-terminal"/>
    <property type="match status" value="1"/>
</dbReference>
<feature type="region of interest" description="Disordered" evidence="1">
    <location>
        <begin position="442"/>
        <end position="479"/>
    </location>
</feature>
<reference evidence="4" key="1">
    <citation type="submission" date="2015-04" db="UniProtKB">
        <authorList>
            <consortium name="EnsemblPlants"/>
        </authorList>
    </citation>
    <scope>IDENTIFICATION</scope>
</reference>
<dbReference type="CDD" id="cd12820">
    <property type="entry name" value="LbR_YadA-like"/>
    <property type="match status" value="1"/>
</dbReference>
<organism evidence="4">
    <name type="scientific">Oryza meridionalis</name>
    <dbReference type="NCBI Taxonomy" id="40149"/>
    <lineage>
        <taxon>Eukaryota</taxon>
        <taxon>Viridiplantae</taxon>
        <taxon>Streptophyta</taxon>
        <taxon>Embryophyta</taxon>
        <taxon>Tracheophyta</taxon>
        <taxon>Spermatophyta</taxon>
        <taxon>Magnoliopsida</taxon>
        <taxon>Liliopsida</taxon>
        <taxon>Poales</taxon>
        <taxon>Poaceae</taxon>
        <taxon>BOP clade</taxon>
        <taxon>Oryzoideae</taxon>
        <taxon>Oryzeae</taxon>
        <taxon>Oryzinae</taxon>
        <taxon>Oryza</taxon>
    </lineage>
</organism>
<feature type="region of interest" description="Disordered" evidence="1">
    <location>
        <begin position="717"/>
        <end position="752"/>
    </location>
</feature>
<proteinExistence type="predicted"/>
<feature type="region of interest" description="Disordered" evidence="1">
    <location>
        <begin position="173"/>
        <end position="202"/>
    </location>
</feature>
<dbReference type="STRING" id="40149.A0A0E0D7Y1"/>
<name>A0A0E0D7Y1_9ORYZ</name>
<dbReference type="CDD" id="cd00917">
    <property type="entry name" value="PG-PI_TP"/>
    <property type="match status" value="1"/>
</dbReference>
<dbReference type="FunFam" id="2.60.40.770:FF:000002">
    <property type="entry name" value="putative phosphatidylglycerol/phosphatidylinositol transfer protein DDB_G0282179"/>
    <property type="match status" value="1"/>
</dbReference>
<feature type="compositionally biased region" description="Polar residues" evidence="1">
    <location>
        <begin position="1033"/>
        <end position="1078"/>
    </location>
</feature>
<reference evidence="4" key="2">
    <citation type="submission" date="2018-05" db="EMBL/GenBank/DDBJ databases">
        <title>OmerRS3 (Oryza meridionalis Reference Sequence Version 3).</title>
        <authorList>
            <person name="Zhang J."/>
            <person name="Kudrna D."/>
            <person name="Lee S."/>
            <person name="Talag J."/>
            <person name="Welchert J."/>
            <person name="Wing R.A."/>
        </authorList>
    </citation>
    <scope>NUCLEOTIDE SEQUENCE [LARGE SCALE GENOMIC DNA]</scope>
    <source>
        <strain evidence="4">cv. OR44</strain>
    </source>
</reference>
<evidence type="ECO:0000259" key="3">
    <source>
        <dbReference type="SMART" id="SM00737"/>
    </source>
</evidence>
<dbReference type="PANTHER" id="PTHR33416">
    <property type="entry name" value="NUCLEAR PORE COMPLEX PROTEIN NUP1"/>
    <property type="match status" value="1"/>
</dbReference>
<feature type="region of interest" description="Disordered" evidence="1">
    <location>
        <begin position="957"/>
        <end position="978"/>
    </location>
</feature>
<feature type="compositionally biased region" description="Polar residues" evidence="1">
    <location>
        <begin position="547"/>
        <end position="573"/>
    </location>
</feature>
<dbReference type="Pfam" id="PF02221">
    <property type="entry name" value="E1_DerP2_DerF2"/>
    <property type="match status" value="1"/>
</dbReference>
<feature type="region of interest" description="Disordered" evidence="1">
    <location>
        <begin position="649"/>
        <end position="672"/>
    </location>
</feature>
<keyword evidence="5" id="KW-1185">Reference proteome</keyword>
<keyword evidence="2" id="KW-0732">Signal</keyword>
<feature type="chain" id="PRO_5002356945" description="MD-2-related lipid-recognition domain-containing protein" evidence="2">
    <location>
        <begin position="29"/>
        <end position="1456"/>
    </location>
</feature>
<dbReference type="InterPro" id="IPR003172">
    <property type="entry name" value="ML_dom"/>
</dbReference>
<evidence type="ECO:0000313" key="4">
    <source>
        <dbReference type="EnsemblPlants" id="OMERI03G33950.1"/>
    </source>
</evidence>
<accession>A0A0E0D7Y1</accession>
<evidence type="ECO:0000313" key="5">
    <source>
        <dbReference type="Proteomes" id="UP000008021"/>
    </source>
</evidence>
<feature type="region of interest" description="Disordered" evidence="1">
    <location>
        <begin position="781"/>
        <end position="829"/>
    </location>
</feature>